<dbReference type="AlphaFoldDB" id="A0A1H1JMW4"/>
<feature type="compositionally biased region" description="Acidic residues" evidence="1">
    <location>
        <begin position="44"/>
        <end position="55"/>
    </location>
</feature>
<feature type="region of interest" description="Disordered" evidence="1">
    <location>
        <begin position="1"/>
        <end position="55"/>
    </location>
</feature>
<evidence type="ECO:0000313" key="3">
    <source>
        <dbReference type="Proteomes" id="UP000183487"/>
    </source>
</evidence>
<dbReference type="EMBL" id="FNKP01000003">
    <property type="protein sequence ID" value="SDR51358.1"/>
    <property type="molecule type" value="Genomic_DNA"/>
</dbReference>
<evidence type="ECO:0000313" key="2">
    <source>
        <dbReference type="EMBL" id="SDR51358.1"/>
    </source>
</evidence>
<dbReference type="RefSeq" id="WP_171910375.1">
    <property type="nucleotide sequence ID" value="NZ_FNKP01000003.1"/>
</dbReference>
<reference evidence="3" key="1">
    <citation type="submission" date="2016-10" db="EMBL/GenBank/DDBJ databases">
        <authorList>
            <person name="Varghese N."/>
        </authorList>
    </citation>
    <scope>NUCLEOTIDE SEQUENCE [LARGE SCALE GENOMIC DNA]</scope>
    <source>
        <strain evidence="3">GAS106B</strain>
    </source>
</reference>
<dbReference type="Proteomes" id="UP000183487">
    <property type="component" value="Unassembled WGS sequence"/>
</dbReference>
<evidence type="ECO:0000256" key="1">
    <source>
        <dbReference type="SAM" id="MobiDB-lite"/>
    </source>
</evidence>
<sequence length="55" mass="5840">MTTTPKVQNLGDEKSEKDIDKTIEDSFPASDPSPTGGTTRIGSEDGEEVDEDPTA</sequence>
<protein>
    <submittedName>
        <fullName evidence="2">Uncharacterized protein</fullName>
    </submittedName>
</protein>
<name>A0A1H1JMW4_9BURK</name>
<keyword evidence="3" id="KW-1185">Reference proteome</keyword>
<proteinExistence type="predicted"/>
<feature type="compositionally biased region" description="Polar residues" evidence="1">
    <location>
        <begin position="32"/>
        <end position="41"/>
    </location>
</feature>
<gene>
    <name evidence="2" type="ORF">SAMN05443245_6905</name>
</gene>
<accession>A0A1H1JMW4</accession>
<feature type="compositionally biased region" description="Basic and acidic residues" evidence="1">
    <location>
        <begin position="11"/>
        <end position="24"/>
    </location>
</feature>
<organism evidence="2 3">
    <name type="scientific">Paraburkholderia fungorum</name>
    <dbReference type="NCBI Taxonomy" id="134537"/>
    <lineage>
        <taxon>Bacteria</taxon>
        <taxon>Pseudomonadati</taxon>
        <taxon>Pseudomonadota</taxon>
        <taxon>Betaproteobacteria</taxon>
        <taxon>Burkholderiales</taxon>
        <taxon>Burkholderiaceae</taxon>
        <taxon>Paraburkholderia</taxon>
    </lineage>
</organism>